<dbReference type="STRING" id="500637.PROVRUST_07245"/>
<sequence>MLKYHGINHKGHTMKYQALSILKPAVDLILDGKKNIEIRSWLPPEIPMKNVVIVQNQKYLSSDEDIDDGIALAIVDFTEFKIWTKNDYNDSDPSIRLGRTWKEGYFTWKIENIRRLTKPIRCKAMKGIYQLDLNDIELV</sequence>
<dbReference type="EMBL" id="ABXV02000038">
    <property type="protein sequence ID" value="EFB71505.1"/>
    <property type="molecule type" value="Genomic_DNA"/>
</dbReference>
<dbReference type="InterPro" id="IPR015947">
    <property type="entry name" value="PUA-like_sf"/>
</dbReference>
<evidence type="ECO:0000313" key="2">
    <source>
        <dbReference type="EMBL" id="EFB71505.1"/>
    </source>
</evidence>
<dbReference type="SUPFAM" id="SSF88697">
    <property type="entry name" value="PUA domain-like"/>
    <property type="match status" value="1"/>
</dbReference>
<name>D1P4U1_9GAMM</name>
<proteinExistence type="predicted"/>
<organism evidence="2 3">
    <name type="scientific">Providencia rustigianii DSM 4541</name>
    <dbReference type="NCBI Taxonomy" id="500637"/>
    <lineage>
        <taxon>Bacteria</taxon>
        <taxon>Pseudomonadati</taxon>
        <taxon>Pseudomonadota</taxon>
        <taxon>Gammaproteobacteria</taxon>
        <taxon>Enterobacterales</taxon>
        <taxon>Morganellaceae</taxon>
        <taxon>Providencia</taxon>
    </lineage>
</organism>
<accession>D1P4U1</accession>
<gene>
    <name evidence="2" type="ORF">PROVRUST_07245</name>
</gene>
<dbReference type="Gene3D" id="2.30.130.30">
    <property type="entry name" value="Hypothetical protein"/>
    <property type="match status" value="1"/>
</dbReference>
<dbReference type="Pfam" id="PF04266">
    <property type="entry name" value="ASCH"/>
    <property type="match status" value="1"/>
</dbReference>
<feature type="domain" description="ASCH" evidence="1">
    <location>
        <begin position="20"/>
        <end position="83"/>
    </location>
</feature>
<dbReference type="Proteomes" id="UP000005512">
    <property type="component" value="Unassembled WGS sequence"/>
</dbReference>
<dbReference type="InterPro" id="IPR007374">
    <property type="entry name" value="ASCH_domain"/>
</dbReference>
<protein>
    <recommendedName>
        <fullName evidence="1">ASCH domain-containing protein</fullName>
    </recommendedName>
</protein>
<keyword evidence="3" id="KW-1185">Reference proteome</keyword>
<reference evidence="2" key="1">
    <citation type="submission" date="2009-12" db="EMBL/GenBank/DDBJ databases">
        <authorList>
            <person name="Weinstock G."/>
            <person name="Sodergren E."/>
            <person name="Clifton S."/>
            <person name="Fulton L."/>
            <person name="Fulton B."/>
            <person name="Courtney L."/>
            <person name="Fronick C."/>
            <person name="Harrison M."/>
            <person name="Strong C."/>
            <person name="Farmer C."/>
            <person name="Delahaunty K."/>
            <person name="Markovic C."/>
            <person name="Hall O."/>
            <person name="Minx P."/>
            <person name="Tomlinson C."/>
            <person name="Mitreva M."/>
            <person name="Nelson J."/>
            <person name="Hou S."/>
            <person name="Wollam A."/>
            <person name="Pepin K.H."/>
            <person name="Johnson M."/>
            <person name="Bhonagiri V."/>
            <person name="Nash W.E."/>
            <person name="Warren W."/>
            <person name="Chinwalla A."/>
            <person name="Mardis E.R."/>
            <person name="Wilson R.K."/>
        </authorList>
    </citation>
    <scope>NUCLEOTIDE SEQUENCE [LARGE SCALE GENOMIC DNA]</scope>
    <source>
        <strain evidence="2">DSM 4541</strain>
    </source>
</reference>
<comment type="caution">
    <text evidence="2">The sequence shown here is derived from an EMBL/GenBank/DDBJ whole genome shotgun (WGS) entry which is preliminary data.</text>
</comment>
<dbReference type="eggNOG" id="ENOG50337X4">
    <property type="taxonomic scope" value="Bacteria"/>
</dbReference>
<evidence type="ECO:0000259" key="1">
    <source>
        <dbReference type="Pfam" id="PF04266"/>
    </source>
</evidence>
<evidence type="ECO:0000313" key="3">
    <source>
        <dbReference type="Proteomes" id="UP000005512"/>
    </source>
</evidence>
<dbReference type="AlphaFoldDB" id="D1P4U1"/>
<dbReference type="HOGENOM" id="CLU_166574_0_0_6"/>